<evidence type="ECO:0000256" key="1">
    <source>
        <dbReference type="ARBA" id="ARBA00023125"/>
    </source>
</evidence>
<feature type="modified residue" description="4-aspartylphosphate" evidence="2">
    <location>
        <position position="55"/>
    </location>
</feature>
<keyword evidence="1" id="KW-0238">DNA-binding</keyword>
<dbReference type="PANTHER" id="PTHR48111">
    <property type="entry name" value="REGULATOR OF RPOS"/>
    <property type="match status" value="1"/>
</dbReference>
<dbReference type="GO" id="GO:0000156">
    <property type="term" value="F:phosphorelay response regulator activity"/>
    <property type="evidence" value="ECO:0007669"/>
    <property type="project" value="TreeGrafter"/>
</dbReference>
<dbReference type="Pfam" id="PF00072">
    <property type="entry name" value="Response_reg"/>
    <property type="match status" value="1"/>
</dbReference>
<gene>
    <name evidence="4" type="ORF">EWM62_00235</name>
</gene>
<dbReference type="GO" id="GO:0006355">
    <property type="term" value="P:regulation of DNA-templated transcription"/>
    <property type="evidence" value="ECO:0007669"/>
    <property type="project" value="TreeGrafter"/>
</dbReference>
<dbReference type="InterPro" id="IPR011006">
    <property type="entry name" value="CheY-like_superfamily"/>
</dbReference>
<evidence type="ECO:0000313" key="4">
    <source>
        <dbReference type="EMBL" id="RYU91907.1"/>
    </source>
</evidence>
<organism evidence="4 5">
    <name type="scientific">Mucilaginibacter terrigena</name>
    <dbReference type="NCBI Taxonomy" id="2492395"/>
    <lineage>
        <taxon>Bacteria</taxon>
        <taxon>Pseudomonadati</taxon>
        <taxon>Bacteroidota</taxon>
        <taxon>Sphingobacteriia</taxon>
        <taxon>Sphingobacteriales</taxon>
        <taxon>Sphingobacteriaceae</taxon>
        <taxon>Mucilaginibacter</taxon>
    </lineage>
</organism>
<evidence type="ECO:0000313" key="5">
    <source>
        <dbReference type="Proteomes" id="UP000293331"/>
    </source>
</evidence>
<proteinExistence type="predicted"/>
<dbReference type="OrthoDB" id="9787344at2"/>
<keyword evidence="2" id="KW-0597">Phosphoprotein</keyword>
<dbReference type="EMBL" id="SEWG01000001">
    <property type="protein sequence ID" value="RYU91907.1"/>
    <property type="molecule type" value="Genomic_DNA"/>
</dbReference>
<dbReference type="GO" id="GO:0000976">
    <property type="term" value="F:transcription cis-regulatory region binding"/>
    <property type="evidence" value="ECO:0007669"/>
    <property type="project" value="TreeGrafter"/>
</dbReference>
<dbReference type="Pfam" id="PF04397">
    <property type="entry name" value="LytTR"/>
    <property type="match status" value="1"/>
</dbReference>
<dbReference type="PROSITE" id="PS50110">
    <property type="entry name" value="RESPONSE_REGULATORY"/>
    <property type="match status" value="1"/>
</dbReference>
<dbReference type="GO" id="GO:0032993">
    <property type="term" value="C:protein-DNA complex"/>
    <property type="evidence" value="ECO:0007669"/>
    <property type="project" value="TreeGrafter"/>
</dbReference>
<dbReference type="SMART" id="SM00448">
    <property type="entry name" value="REC"/>
    <property type="match status" value="1"/>
</dbReference>
<dbReference type="InterPro" id="IPR007492">
    <property type="entry name" value="LytTR_DNA-bd_dom"/>
</dbReference>
<reference evidence="4 5" key="1">
    <citation type="submission" date="2019-02" db="EMBL/GenBank/DDBJ databases">
        <title>Bacterial novel species Mucilaginibacter sp. 17JY9-4 isolated from soil.</title>
        <authorList>
            <person name="Jung H.-Y."/>
        </authorList>
    </citation>
    <scope>NUCLEOTIDE SEQUENCE [LARGE SCALE GENOMIC DNA]</scope>
    <source>
        <strain evidence="4 5">17JY9-4</strain>
    </source>
</reference>
<dbReference type="GO" id="GO:0005829">
    <property type="term" value="C:cytosol"/>
    <property type="evidence" value="ECO:0007669"/>
    <property type="project" value="TreeGrafter"/>
</dbReference>
<dbReference type="SMART" id="SM00850">
    <property type="entry name" value="LytTR"/>
    <property type="match status" value="1"/>
</dbReference>
<feature type="domain" description="Response regulatory" evidence="3">
    <location>
        <begin position="2"/>
        <end position="115"/>
    </location>
</feature>
<evidence type="ECO:0000259" key="3">
    <source>
        <dbReference type="PROSITE" id="PS50110"/>
    </source>
</evidence>
<dbReference type="AlphaFoldDB" id="A0A4Q5LR59"/>
<comment type="caution">
    <text evidence="4">The sequence shown here is derived from an EMBL/GenBank/DDBJ whole genome shotgun (WGS) entry which is preliminary data.</text>
</comment>
<dbReference type="Gene3D" id="2.40.50.1020">
    <property type="entry name" value="LytTr DNA-binding domain"/>
    <property type="match status" value="1"/>
</dbReference>
<keyword evidence="5" id="KW-1185">Reference proteome</keyword>
<accession>A0A4Q5LR59</accession>
<protein>
    <submittedName>
        <fullName evidence="4">Response regulator transcription factor</fullName>
    </submittedName>
</protein>
<dbReference type="Gene3D" id="3.40.50.2300">
    <property type="match status" value="1"/>
</dbReference>
<evidence type="ECO:0000256" key="2">
    <source>
        <dbReference type="PROSITE-ProRule" id="PRU00169"/>
    </source>
</evidence>
<dbReference type="InterPro" id="IPR039420">
    <property type="entry name" value="WalR-like"/>
</dbReference>
<dbReference type="PANTHER" id="PTHR48111:SF69">
    <property type="entry name" value="RESPONSE REGULATOR RECEIVER"/>
    <property type="match status" value="1"/>
</dbReference>
<name>A0A4Q5LR59_9SPHI</name>
<dbReference type="SUPFAM" id="SSF52172">
    <property type="entry name" value="CheY-like"/>
    <property type="match status" value="1"/>
</dbReference>
<dbReference type="InterPro" id="IPR001789">
    <property type="entry name" value="Sig_transdc_resp-reg_receiver"/>
</dbReference>
<dbReference type="RefSeq" id="WP_129874637.1">
    <property type="nucleotide sequence ID" value="NZ_SEWG01000001.1"/>
</dbReference>
<dbReference type="Proteomes" id="UP000293331">
    <property type="component" value="Unassembled WGS sequence"/>
</dbReference>
<sequence>MRILIIEDESLVAESLIKLVKQLEPSATILGPLSEVKQAIQWFADNPQPDLILSDIQLADGISLDIFAGNTLTCPIIFTTAYNEYAIRAFKVNSIDYLLKPVDKAELGAAFKKFHLMQSKFDDAGYLREIKDLFVNFNSPKPFKERFAVHIGRSVTLVPVQNIACFLKEELIFLIDHEGTRFITDYRSLDEVEELVNSKVFYRANRQNLIHLPFIESYRGDDTGKLTLKMRDIKTNDLIISKEKAADFKKWFDQ</sequence>